<dbReference type="Proteomes" id="UP000807353">
    <property type="component" value="Unassembled WGS sequence"/>
</dbReference>
<reference evidence="2" key="1">
    <citation type="submission" date="2020-11" db="EMBL/GenBank/DDBJ databases">
        <authorList>
            <consortium name="DOE Joint Genome Institute"/>
            <person name="Ahrendt S."/>
            <person name="Riley R."/>
            <person name="Andreopoulos W."/>
            <person name="Labutti K."/>
            <person name="Pangilinan J."/>
            <person name="Ruiz-Duenas F.J."/>
            <person name="Barrasa J.M."/>
            <person name="Sanchez-Garcia M."/>
            <person name="Camarero S."/>
            <person name="Miyauchi S."/>
            <person name="Serrano A."/>
            <person name="Linde D."/>
            <person name="Babiker R."/>
            <person name="Drula E."/>
            <person name="Ayuso-Fernandez I."/>
            <person name="Pacheco R."/>
            <person name="Padilla G."/>
            <person name="Ferreira P."/>
            <person name="Barriuso J."/>
            <person name="Kellner H."/>
            <person name="Castanera R."/>
            <person name="Alfaro M."/>
            <person name="Ramirez L."/>
            <person name="Pisabarro A.G."/>
            <person name="Kuo A."/>
            <person name="Tritt A."/>
            <person name="Lipzen A."/>
            <person name="He G."/>
            <person name="Yan M."/>
            <person name="Ng V."/>
            <person name="Cullen D."/>
            <person name="Martin F."/>
            <person name="Rosso M.-N."/>
            <person name="Henrissat B."/>
            <person name="Hibbett D."/>
            <person name="Martinez A.T."/>
            <person name="Grigoriev I.V."/>
        </authorList>
    </citation>
    <scope>NUCLEOTIDE SEQUENCE</scope>
    <source>
        <strain evidence="2">CBS 247.69</strain>
    </source>
</reference>
<sequence length="70" mass="7246">MNKHTLLCSSLVFASSLELPQLSSLKGAEVETRLHEAPVSSAGICLAGKVPIAARSAGAPVHFFAVCLVL</sequence>
<evidence type="ECO:0008006" key="4">
    <source>
        <dbReference type="Google" id="ProtNLM"/>
    </source>
</evidence>
<comment type="caution">
    <text evidence="2">The sequence shown here is derived from an EMBL/GenBank/DDBJ whole genome shotgun (WGS) entry which is preliminary data.</text>
</comment>
<gene>
    <name evidence="2" type="ORF">BDZ94DRAFT_1272416</name>
</gene>
<organism evidence="2 3">
    <name type="scientific">Collybia nuda</name>
    <dbReference type="NCBI Taxonomy" id="64659"/>
    <lineage>
        <taxon>Eukaryota</taxon>
        <taxon>Fungi</taxon>
        <taxon>Dikarya</taxon>
        <taxon>Basidiomycota</taxon>
        <taxon>Agaricomycotina</taxon>
        <taxon>Agaricomycetes</taxon>
        <taxon>Agaricomycetidae</taxon>
        <taxon>Agaricales</taxon>
        <taxon>Tricholomatineae</taxon>
        <taxon>Clitocybaceae</taxon>
        <taxon>Collybia</taxon>
    </lineage>
</organism>
<feature type="chain" id="PRO_5040208725" description="Secreted protein" evidence="1">
    <location>
        <begin position="17"/>
        <end position="70"/>
    </location>
</feature>
<keyword evidence="1" id="KW-0732">Signal</keyword>
<proteinExistence type="predicted"/>
<accession>A0A9P5XVU3</accession>
<dbReference type="AlphaFoldDB" id="A0A9P5XVU3"/>
<name>A0A9P5XVU3_9AGAR</name>
<evidence type="ECO:0000256" key="1">
    <source>
        <dbReference type="SAM" id="SignalP"/>
    </source>
</evidence>
<evidence type="ECO:0000313" key="2">
    <source>
        <dbReference type="EMBL" id="KAF9457723.1"/>
    </source>
</evidence>
<evidence type="ECO:0000313" key="3">
    <source>
        <dbReference type="Proteomes" id="UP000807353"/>
    </source>
</evidence>
<dbReference type="EMBL" id="MU150360">
    <property type="protein sequence ID" value="KAF9457723.1"/>
    <property type="molecule type" value="Genomic_DNA"/>
</dbReference>
<keyword evidence="3" id="KW-1185">Reference proteome</keyword>
<protein>
    <recommendedName>
        <fullName evidence="4">Secreted protein</fullName>
    </recommendedName>
</protein>
<feature type="signal peptide" evidence="1">
    <location>
        <begin position="1"/>
        <end position="16"/>
    </location>
</feature>